<sequence length="142" mass="15613">MRDDVQVDDSLRVTARVAIPLAEIVLRASRSSGPGGQHANVTESRIEASFDVAASATLSEAQKARVIERCGPVVRAIAQDARSQARNRDLALERLRERLARALAVQAPRTATKPSRSARERRLSQKRHRGETKRGRQAPEDG</sequence>
<dbReference type="SUPFAM" id="SSF75620">
    <property type="entry name" value="Release factor"/>
    <property type="match status" value="1"/>
</dbReference>
<dbReference type="NCBIfam" id="NF006718">
    <property type="entry name" value="PRK09256.1"/>
    <property type="match status" value="1"/>
</dbReference>
<dbReference type="PANTHER" id="PTHR47814:SF1">
    <property type="entry name" value="PEPTIDYL-TRNA HYDROLASE ARFB"/>
    <property type="match status" value="1"/>
</dbReference>
<organism evidence="4">
    <name type="scientific">freshwater metagenome</name>
    <dbReference type="NCBI Taxonomy" id="449393"/>
    <lineage>
        <taxon>unclassified sequences</taxon>
        <taxon>metagenomes</taxon>
        <taxon>ecological metagenomes</taxon>
    </lineage>
</organism>
<evidence type="ECO:0000313" key="4">
    <source>
        <dbReference type="EMBL" id="CAB4934684.1"/>
    </source>
</evidence>
<name>A0A6J7IWH0_9ZZZZ</name>
<reference evidence="4" key="1">
    <citation type="submission" date="2020-05" db="EMBL/GenBank/DDBJ databases">
        <authorList>
            <person name="Chiriac C."/>
            <person name="Salcher M."/>
            <person name="Ghai R."/>
            <person name="Kavagutti S V."/>
        </authorList>
    </citation>
    <scope>NUCLEOTIDE SEQUENCE</scope>
</reference>
<dbReference type="GO" id="GO:0043022">
    <property type="term" value="F:ribosome binding"/>
    <property type="evidence" value="ECO:0007669"/>
    <property type="project" value="TreeGrafter"/>
</dbReference>
<dbReference type="InterPro" id="IPR000352">
    <property type="entry name" value="Pep_chain_release_fac_I"/>
</dbReference>
<protein>
    <submittedName>
        <fullName evidence="4">Unannotated protein</fullName>
    </submittedName>
</protein>
<feature type="compositionally biased region" description="Basic and acidic residues" evidence="2">
    <location>
        <begin position="132"/>
        <end position="142"/>
    </location>
</feature>
<dbReference type="GO" id="GO:0072344">
    <property type="term" value="P:rescue of stalled ribosome"/>
    <property type="evidence" value="ECO:0007669"/>
    <property type="project" value="TreeGrafter"/>
</dbReference>
<dbReference type="GO" id="GO:0003747">
    <property type="term" value="F:translation release factor activity"/>
    <property type="evidence" value="ECO:0007669"/>
    <property type="project" value="InterPro"/>
</dbReference>
<dbReference type="PANTHER" id="PTHR47814">
    <property type="entry name" value="PEPTIDYL-TRNA HYDROLASE ARFB"/>
    <property type="match status" value="1"/>
</dbReference>
<dbReference type="GO" id="GO:0004045">
    <property type="term" value="F:peptidyl-tRNA hydrolase activity"/>
    <property type="evidence" value="ECO:0007669"/>
    <property type="project" value="TreeGrafter"/>
</dbReference>
<dbReference type="AlphaFoldDB" id="A0A6J7IWH0"/>
<gene>
    <name evidence="4" type="ORF">UFOPK3674_01398</name>
</gene>
<dbReference type="InterPro" id="IPR045853">
    <property type="entry name" value="Pep_chain_release_fac_I_sf"/>
</dbReference>
<comment type="similarity">
    <text evidence="1">Belongs to the prokaryotic/mitochondrial release factor family.</text>
</comment>
<accession>A0A6J7IWH0</accession>
<evidence type="ECO:0000256" key="1">
    <source>
        <dbReference type="ARBA" id="ARBA00010835"/>
    </source>
</evidence>
<dbReference type="EMBL" id="CAFBMX010000006">
    <property type="protein sequence ID" value="CAB4934684.1"/>
    <property type="molecule type" value="Genomic_DNA"/>
</dbReference>
<proteinExistence type="inferred from homology"/>
<feature type="region of interest" description="Disordered" evidence="2">
    <location>
        <begin position="103"/>
        <end position="142"/>
    </location>
</feature>
<dbReference type="Gene3D" id="3.30.160.20">
    <property type="match status" value="1"/>
</dbReference>
<evidence type="ECO:0000256" key="2">
    <source>
        <dbReference type="SAM" id="MobiDB-lite"/>
    </source>
</evidence>
<feature type="domain" description="Prokaryotic-type class I peptide chain release factors" evidence="3">
    <location>
        <begin position="17"/>
        <end position="133"/>
    </location>
</feature>
<evidence type="ECO:0000259" key="3">
    <source>
        <dbReference type="Pfam" id="PF00472"/>
    </source>
</evidence>
<dbReference type="Pfam" id="PF00472">
    <property type="entry name" value="RF-1"/>
    <property type="match status" value="1"/>
</dbReference>